<accession>G6XL82</accession>
<evidence type="ECO:0000259" key="5">
    <source>
        <dbReference type="PROSITE" id="PS50977"/>
    </source>
</evidence>
<dbReference type="FunFam" id="1.10.10.60:FF:000141">
    <property type="entry name" value="TetR family transcriptional regulator"/>
    <property type="match status" value="1"/>
</dbReference>
<sequence>MSLSEKAFQAKRNQILRGAEAVFLDLGYEGASMSRIAQYAAVSKGTLYNHFKDKKDLFREIILSISKNKLSGLFRYEEHFDGACETCLVAICEEFVTAITHPISLGIYRIVVSEAPKFPEISEIMQEYAINPTRSCIRSALIYWCKKQTLQVEDMDQAERVFISLCMSGIVERRRLCVPVDSSAEAISRHGREVVRIFMKIYS</sequence>
<dbReference type="Pfam" id="PF14246">
    <property type="entry name" value="TetR_C_7"/>
    <property type="match status" value="1"/>
</dbReference>
<dbReference type="AlphaFoldDB" id="G6XL82"/>
<comment type="caution">
    <text evidence="6">The sequence shown here is derived from an EMBL/GenBank/DDBJ whole genome shotgun (WGS) entry which is preliminary data.</text>
</comment>
<dbReference type="PATRIC" id="fig|1088869.3.peg.2496"/>
<evidence type="ECO:0000256" key="1">
    <source>
        <dbReference type="ARBA" id="ARBA00023015"/>
    </source>
</evidence>
<dbReference type="SUPFAM" id="SSF46689">
    <property type="entry name" value="Homeodomain-like"/>
    <property type="match status" value="1"/>
</dbReference>
<keyword evidence="7" id="KW-1185">Reference proteome</keyword>
<dbReference type="PANTHER" id="PTHR30055:SF234">
    <property type="entry name" value="HTH-TYPE TRANSCRIPTIONAL REGULATOR BETI"/>
    <property type="match status" value="1"/>
</dbReference>
<evidence type="ECO:0000256" key="4">
    <source>
        <dbReference type="PROSITE-ProRule" id="PRU00335"/>
    </source>
</evidence>
<dbReference type="Gene3D" id="1.10.357.10">
    <property type="entry name" value="Tetracycline Repressor, domain 2"/>
    <property type="match status" value="1"/>
</dbReference>
<keyword evidence="3" id="KW-0804">Transcription</keyword>
<evidence type="ECO:0000313" key="6">
    <source>
        <dbReference type="EMBL" id="EHH67510.1"/>
    </source>
</evidence>
<dbReference type="InterPro" id="IPR039536">
    <property type="entry name" value="TetR_C_Proteobacteria"/>
</dbReference>
<dbReference type="InterPro" id="IPR001647">
    <property type="entry name" value="HTH_TetR"/>
</dbReference>
<dbReference type="GO" id="GO:0000976">
    <property type="term" value="F:transcription cis-regulatory region binding"/>
    <property type="evidence" value="ECO:0007669"/>
    <property type="project" value="TreeGrafter"/>
</dbReference>
<dbReference type="Gene3D" id="1.10.10.60">
    <property type="entry name" value="Homeodomain-like"/>
    <property type="match status" value="1"/>
</dbReference>
<dbReference type="PROSITE" id="PS50977">
    <property type="entry name" value="HTH_TETR_2"/>
    <property type="match status" value="1"/>
</dbReference>
<evidence type="ECO:0000313" key="7">
    <source>
        <dbReference type="Proteomes" id="UP000004949"/>
    </source>
</evidence>
<dbReference type="PANTHER" id="PTHR30055">
    <property type="entry name" value="HTH-TYPE TRANSCRIPTIONAL REGULATOR RUTR"/>
    <property type="match status" value="1"/>
</dbReference>
<dbReference type="InterPro" id="IPR023772">
    <property type="entry name" value="DNA-bd_HTH_TetR-type_CS"/>
</dbReference>
<dbReference type="InterPro" id="IPR050109">
    <property type="entry name" value="HTH-type_TetR-like_transc_reg"/>
</dbReference>
<dbReference type="Pfam" id="PF00440">
    <property type="entry name" value="TetR_N"/>
    <property type="match status" value="1"/>
</dbReference>
<dbReference type="InterPro" id="IPR009057">
    <property type="entry name" value="Homeodomain-like_sf"/>
</dbReference>
<dbReference type="Proteomes" id="UP000004949">
    <property type="component" value="Unassembled WGS sequence"/>
</dbReference>
<dbReference type="PROSITE" id="PS01081">
    <property type="entry name" value="HTH_TETR_1"/>
    <property type="match status" value="1"/>
</dbReference>
<keyword evidence="2 4" id="KW-0238">DNA-binding</keyword>
<dbReference type="EMBL" id="AGQV01000010">
    <property type="protein sequence ID" value="EHH67510.1"/>
    <property type="molecule type" value="Genomic_DNA"/>
</dbReference>
<evidence type="ECO:0000256" key="2">
    <source>
        <dbReference type="ARBA" id="ARBA00023125"/>
    </source>
</evidence>
<dbReference type="STRING" id="1088869.GMO_25050"/>
<evidence type="ECO:0000256" key="3">
    <source>
        <dbReference type="ARBA" id="ARBA00023163"/>
    </source>
</evidence>
<organism evidence="6 7">
    <name type="scientific">Gluconobacter morbifer G707</name>
    <dbReference type="NCBI Taxonomy" id="1088869"/>
    <lineage>
        <taxon>Bacteria</taxon>
        <taxon>Pseudomonadati</taxon>
        <taxon>Pseudomonadota</taxon>
        <taxon>Alphaproteobacteria</taxon>
        <taxon>Acetobacterales</taxon>
        <taxon>Acetobacteraceae</taxon>
        <taxon>Gluconobacter</taxon>
    </lineage>
</organism>
<dbReference type="eggNOG" id="COG1309">
    <property type="taxonomic scope" value="Bacteria"/>
</dbReference>
<keyword evidence="1" id="KW-0805">Transcription regulation</keyword>
<proteinExistence type="predicted"/>
<protein>
    <recommendedName>
        <fullName evidence="5">HTH tetR-type domain-containing protein</fullName>
    </recommendedName>
</protein>
<name>G6XL82_9PROT</name>
<dbReference type="PRINTS" id="PR00455">
    <property type="entry name" value="HTHTETR"/>
</dbReference>
<feature type="DNA-binding region" description="H-T-H motif" evidence="4">
    <location>
        <begin position="32"/>
        <end position="51"/>
    </location>
</feature>
<reference evidence="6 7" key="1">
    <citation type="submission" date="2011-10" db="EMBL/GenBank/DDBJ databases">
        <title>Genome sequence of Gluconobacter morbifer G707, isolated from Drosophila gut.</title>
        <authorList>
            <person name="Lee W.-J."/>
            <person name="Kim E.-K."/>
        </authorList>
    </citation>
    <scope>NUCLEOTIDE SEQUENCE [LARGE SCALE GENOMIC DNA]</scope>
    <source>
        <strain evidence="6 7">G707</strain>
    </source>
</reference>
<feature type="domain" description="HTH tetR-type" evidence="5">
    <location>
        <begin position="9"/>
        <end position="69"/>
    </location>
</feature>
<gene>
    <name evidence="6" type="ORF">GMO_25050</name>
</gene>
<dbReference type="GO" id="GO:0003700">
    <property type="term" value="F:DNA-binding transcription factor activity"/>
    <property type="evidence" value="ECO:0007669"/>
    <property type="project" value="TreeGrafter"/>
</dbReference>